<reference evidence="1" key="2">
    <citation type="journal article" date="2015" name="Fish Shellfish Immunol.">
        <title>Early steps in the European eel (Anguilla anguilla)-Vibrio vulnificus interaction in the gills: Role of the RtxA13 toxin.</title>
        <authorList>
            <person name="Callol A."/>
            <person name="Pajuelo D."/>
            <person name="Ebbesson L."/>
            <person name="Teles M."/>
            <person name="MacKenzie S."/>
            <person name="Amaro C."/>
        </authorList>
    </citation>
    <scope>NUCLEOTIDE SEQUENCE</scope>
</reference>
<name>A0A0E9V5M8_ANGAN</name>
<organism evidence="1">
    <name type="scientific">Anguilla anguilla</name>
    <name type="common">European freshwater eel</name>
    <name type="synonym">Muraena anguilla</name>
    <dbReference type="NCBI Taxonomy" id="7936"/>
    <lineage>
        <taxon>Eukaryota</taxon>
        <taxon>Metazoa</taxon>
        <taxon>Chordata</taxon>
        <taxon>Craniata</taxon>
        <taxon>Vertebrata</taxon>
        <taxon>Euteleostomi</taxon>
        <taxon>Actinopterygii</taxon>
        <taxon>Neopterygii</taxon>
        <taxon>Teleostei</taxon>
        <taxon>Anguilliformes</taxon>
        <taxon>Anguillidae</taxon>
        <taxon>Anguilla</taxon>
    </lineage>
</organism>
<evidence type="ECO:0000313" key="1">
    <source>
        <dbReference type="EMBL" id="JAH73337.1"/>
    </source>
</evidence>
<dbReference type="AlphaFoldDB" id="A0A0E9V5M8"/>
<protein>
    <submittedName>
        <fullName evidence="1">Uncharacterized protein</fullName>
    </submittedName>
</protein>
<proteinExistence type="predicted"/>
<accession>A0A0E9V5M8</accession>
<sequence>MYSNFYGDTVRKMLYRKTENNSAIS</sequence>
<reference evidence="1" key="1">
    <citation type="submission" date="2014-11" db="EMBL/GenBank/DDBJ databases">
        <authorList>
            <person name="Amaro Gonzalez C."/>
        </authorList>
    </citation>
    <scope>NUCLEOTIDE SEQUENCE</scope>
</reference>
<dbReference type="EMBL" id="GBXM01035240">
    <property type="protein sequence ID" value="JAH73337.1"/>
    <property type="molecule type" value="Transcribed_RNA"/>
</dbReference>